<proteinExistence type="predicted"/>
<dbReference type="EMBL" id="JARBHB010000006">
    <property type="protein sequence ID" value="KAJ8880920.1"/>
    <property type="molecule type" value="Genomic_DNA"/>
</dbReference>
<keyword evidence="2" id="KW-1185">Reference proteome</keyword>
<gene>
    <name evidence="1" type="ORF">PR048_017393</name>
</gene>
<organism evidence="1 2">
    <name type="scientific">Dryococelus australis</name>
    <dbReference type="NCBI Taxonomy" id="614101"/>
    <lineage>
        <taxon>Eukaryota</taxon>
        <taxon>Metazoa</taxon>
        <taxon>Ecdysozoa</taxon>
        <taxon>Arthropoda</taxon>
        <taxon>Hexapoda</taxon>
        <taxon>Insecta</taxon>
        <taxon>Pterygota</taxon>
        <taxon>Neoptera</taxon>
        <taxon>Polyneoptera</taxon>
        <taxon>Phasmatodea</taxon>
        <taxon>Verophasmatodea</taxon>
        <taxon>Anareolatae</taxon>
        <taxon>Phasmatidae</taxon>
        <taxon>Eurycanthinae</taxon>
        <taxon>Dryococelus</taxon>
    </lineage>
</organism>
<reference evidence="1 2" key="1">
    <citation type="submission" date="2023-02" db="EMBL/GenBank/DDBJ databases">
        <title>LHISI_Scaffold_Assembly.</title>
        <authorList>
            <person name="Stuart O.P."/>
            <person name="Cleave R."/>
            <person name="Magrath M.J.L."/>
            <person name="Mikheyev A.S."/>
        </authorList>
    </citation>
    <scope>NUCLEOTIDE SEQUENCE [LARGE SCALE GENOMIC DNA]</scope>
    <source>
        <strain evidence="1">Daus_M_001</strain>
        <tissue evidence="1">Leg muscle</tissue>
    </source>
</reference>
<evidence type="ECO:0000313" key="2">
    <source>
        <dbReference type="Proteomes" id="UP001159363"/>
    </source>
</evidence>
<comment type="caution">
    <text evidence="1">The sequence shown here is derived from an EMBL/GenBank/DDBJ whole genome shotgun (WGS) entry which is preliminary data.</text>
</comment>
<sequence length="88" mass="9956">MPLVIIGTENSSIKLCSGMTTQGLSKFDELVQMRNFWAHIILCRPCRKQFPPFLPIKTHVGSISFTNMMNSRRWSAAHCNGWTQSGVN</sequence>
<protein>
    <submittedName>
        <fullName evidence="1">Uncharacterized protein</fullName>
    </submittedName>
</protein>
<name>A0ABQ9H9D9_9NEOP</name>
<dbReference type="Proteomes" id="UP001159363">
    <property type="component" value="Chromosome 5"/>
</dbReference>
<accession>A0ABQ9H9D9</accession>
<evidence type="ECO:0000313" key="1">
    <source>
        <dbReference type="EMBL" id="KAJ8880920.1"/>
    </source>
</evidence>